<dbReference type="EMBL" id="JBBPBM010000244">
    <property type="protein sequence ID" value="KAK8498882.1"/>
    <property type="molecule type" value="Genomic_DNA"/>
</dbReference>
<comment type="caution">
    <text evidence="2">The sequence shown here is derived from an EMBL/GenBank/DDBJ whole genome shotgun (WGS) entry which is preliminary data.</text>
</comment>
<accession>A0ABR2AXD6</accession>
<keyword evidence="1" id="KW-0472">Membrane</keyword>
<keyword evidence="3" id="KW-1185">Reference proteome</keyword>
<sequence length="120" mass="13455">MFDQTLRKIDDVEAVARQLHLMMQEPPAVRWAFIRKVYSILALQLLATVAVAATVVFVHPIARFIVGTVAGFALYIVILFTPLISAFLLPFVHCTSITRDIHGIFFCLEFSPLLSLLPLD</sequence>
<proteinExistence type="predicted"/>
<name>A0ABR2AXD6_9ROSI</name>
<feature type="transmembrane region" description="Helical" evidence="1">
    <location>
        <begin position="64"/>
        <end position="89"/>
    </location>
</feature>
<reference evidence="2 3" key="1">
    <citation type="journal article" date="2024" name="G3 (Bethesda)">
        <title>Genome assembly of Hibiscus sabdariffa L. provides insights into metabolisms of medicinal natural products.</title>
        <authorList>
            <person name="Kim T."/>
        </authorList>
    </citation>
    <scope>NUCLEOTIDE SEQUENCE [LARGE SCALE GENOMIC DNA]</scope>
    <source>
        <strain evidence="2">TK-2024</strain>
        <tissue evidence="2">Old leaves</tissue>
    </source>
</reference>
<dbReference type="Proteomes" id="UP001472677">
    <property type="component" value="Unassembled WGS sequence"/>
</dbReference>
<evidence type="ECO:0000313" key="3">
    <source>
        <dbReference type="Proteomes" id="UP001472677"/>
    </source>
</evidence>
<keyword evidence="1" id="KW-1133">Transmembrane helix</keyword>
<evidence type="ECO:0000256" key="1">
    <source>
        <dbReference type="SAM" id="Phobius"/>
    </source>
</evidence>
<feature type="transmembrane region" description="Helical" evidence="1">
    <location>
        <begin position="37"/>
        <end position="58"/>
    </location>
</feature>
<evidence type="ECO:0000313" key="2">
    <source>
        <dbReference type="EMBL" id="KAK8498882.1"/>
    </source>
</evidence>
<protein>
    <submittedName>
        <fullName evidence="2">Uncharacterized protein</fullName>
    </submittedName>
</protein>
<keyword evidence="1" id="KW-0812">Transmembrane</keyword>
<gene>
    <name evidence="2" type="ORF">V6N12_044615</name>
</gene>
<organism evidence="2 3">
    <name type="scientific">Hibiscus sabdariffa</name>
    <name type="common">roselle</name>
    <dbReference type="NCBI Taxonomy" id="183260"/>
    <lineage>
        <taxon>Eukaryota</taxon>
        <taxon>Viridiplantae</taxon>
        <taxon>Streptophyta</taxon>
        <taxon>Embryophyta</taxon>
        <taxon>Tracheophyta</taxon>
        <taxon>Spermatophyta</taxon>
        <taxon>Magnoliopsida</taxon>
        <taxon>eudicotyledons</taxon>
        <taxon>Gunneridae</taxon>
        <taxon>Pentapetalae</taxon>
        <taxon>rosids</taxon>
        <taxon>malvids</taxon>
        <taxon>Malvales</taxon>
        <taxon>Malvaceae</taxon>
        <taxon>Malvoideae</taxon>
        <taxon>Hibiscus</taxon>
    </lineage>
</organism>